<dbReference type="HAMAP" id="MF_01334">
    <property type="entry name" value="Ribosomal_bL25_CTC"/>
    <property type="match status" value="1"/>
</dbReference>
<dbReference type="GO" id="GO:0022625">
    <property type="term" value="C:cytosolic large ribosomal subunit"/>
    <property type="evidence" value="ECO:0007669"/>
    <property type="project" value="TreeGrafter"/>
</dbReference>
<protein>
    <recommendedName>
        <fullName evidence="5">Large ribosomal subunit protein bL25</fullName>
    </recommendedName>
    <alternativeName>
        <fullName evidence="5">General stress protein CTC</fullName>
    </alternativeName>
</protein>
<dbReference type="InterPro" id="IPR020057">
    <property type="entry name" value="Ribosomal_bL25_b-dom"/>
</dbReference>
<evidence type="ECO:0000313" key="9">
    <source>
        <dbReference type="EMBL" id="OGE80116.1"/>
    </source>
</evidence>
<feature type="domain" description="Large ribosomal subunit protein bL25 L25" evidence="7">
    <location>
        <begin position="9"/>
        <end position="95"/>
    </location>
</feature>
<dbReference type="InterPro" id="IPR029751">
    <property type="entry name" value="Ribosomal_L25_dom"/>
</dbReference>
<comment type="similarity">
    <text evidence="5">Belongs to the bacterial ribosomal protein bL25 family. CTC subfamily.</text>
</comment>
<keyword evidence="1 5" id="KW-0699">rRNA-binding</keyword>
<evidence type="ECO:0000259" key="7">
    <source>
        <dbReference type="Pfam" id="PF01386"/>
    </source>
</evidence>
<dbReference type="PANTHER" id="PTHR33284:SF1">
    <property type="entry name" value="RIBOSOMAL PROTEIN L25_GLN-TRNA SYNTHETASE, ANTI-CODON-BINDING DOMAIN-CONTAINING PROTEIN"/>
    <property type="match status" value="1"/>
</dbReference>
<evidence type="ECO:0000259" key="8">
    <source>
        <dbReference type="Pfam" id="PF14693"/>
    </source>
</evidence>
<dbReference type="Gene3D" id="2.40.240.10">
    <property type="entry name" value="Ribosomal Protein L25, Chain P"/>
    <property type="match status" value="1"/>
</dbReference>
<evidence type="ECO:0000313" key="10">
    <source>
        <dbReference type="Proteomes" id="UP000177912"/>
    </source>
</evidence>
<evidence type="ECO:0000256" key="6">
    <source>
        <dbReference type="SAM" id="MobiDB-lite"/>
    </source>
</evidence>
<dbReference type="Pfam" id="PF01386">
    <property type="entry name" value="Ribosomal_L25p"/>
    <property type="match status" value="1"/>
</dbReference>
<evidence type="ECO:0000256" key="5">
    <source>
        <dbReference type="HAMAP-Rule" id="MF_01334"/>
    </source>
</evidence>
<dbReference type="AlphaFoldDB" id="A0A1F5NR03"/>
<evidence type="ECO:0000256" key="3">
    <source>
        <dbReference type="ARBA" id="ARBA00022980"/>
    </source>
</evidence>
<keyword evidence="2 5" id="KW-0694">RNA-binding</keyword>
<dbReference type="InterPro" id="IPR001021">
    <property type="entry name" value="Ribosomal_bL25_long"/>
</dbReference>
<dbReference type="SUPFAM" id="SSF50715">
    <property type="entry name" value="Ribosomal protein L25-like"/>
    <property type="match status" value="1"/>
</dbReference>
<dbReference type="STRING" id="1817822.A2826_00860"/>
<dbReference type="GO" id="GO:0008097">
    <property type="term" value="F:5S rRNA binding"/>
    <property type="evidence" value="ECO:0007669"/>
    <property type="project" value="InterPro"/>
</dbReference>
<name>A0A1F5NR03_9BACT</name>
<dbReference type="CDD" id="cd00495">
    <property type="entry name" value="Ribosomal_L25_TL5_CTC"/>
    <property type="match status" value="1"/>
</dbReference>
<feature type="region of interest" description="Disordered" evidence="6">
    <location>
        <begin position="194"/>
        <end position="247"/>
    </location>
</feature>
<feature type="domain" description="Large ribosomal subunit protein bL25 beta" evidence="8">
    <location>
        <begin position="103"/>
        <end position="189"/>
    </location>
</feature>
<sequence>MSTKTRLKISAKQRTAVGKQASVLRRTGVIPAVLYGKKIKNLNLELNLKEFEKLYSQSGESTLVELGIESDRTRTVLVHEVQRHFLTDTPTHVDFYEVDMSKKIKANVPLRFVGDPIAVKDLGGILVKNLTEVEVECLPADLPHDLEVDISGLNTFADFVKVSDIKIDLQKVKLHISLDEVVIKVAEPRTEEELKALEEKPEGDDVTAVEGVVKEEKSDEAGAEGKSEEKAEKKEGDKKNEEPEKKK</sequence>
<keyword evidence="3 5" id="KW-0689">Ribosomal protein</keyword>
<dbReference type="GO" id="GO:0006412">
    <property type="term" value="P:translation"/>
    <property type="evidence" value="ECO:0007669"/>
    <property type="project" value="UniProtKB-UniRule"/>
</dbReference>
<accession>A0A1F5NR03</accession>
<dbReference type="Pfam" id="PF14693">
    <property type="entry name" value="Ribosomal_TL5_C"/>
    <property type="match status" value="1"/>
</dbReference>
<comment type="subunit">
    <text evidence="5">Part of the 50S ribosomal subunit; part of the 5S rRNA/L5/L18/L25 subcomplex. Contacts the 5S rRNA. Binds to the 5S rRNA independently of L5 and L18.</text>
</comment>
<dbReference type="InterPro" id="IPR020930">
    <property type="entry name" value="Ribosomal_uL5_bac-type"/>
</dbReference>
<dbReference type="InterPro" id="IPR011035">
    <property type="entry name" value="Ribosomal_bL25/Gln-tRNA_synth"/>
</dbReference>
<dbReference type="EMBL" id="MFEI01000040">
    <property type="protein sequence ID" value="OGE80116.1"/>
    <property type="molecule type" value="Genomic_DNA"/>
</dbReference>
<evidence type="ECO:0000256" key="1">
    <source>
        <dbReference type="ARBA" id="ARBA00022730"/>
    </source>
</evidence>
<reference evidence="9 10" key="1">
    <citation type="journal article" date="2016" name="Nat. Commun.">
        <title>Thousands of microbial genomes shed light on interconnected biogeochemical processes in an aquifer system.</title>
        <authorList>
            <person name="Anantharaman K."/>
            <person name="Brown C.T."/>
            <person name="Hug L.A."/>
            <person name="Sharon I."/>
            <person name="Castelle C.J."/>
            <person name="Probst A.J."/>
            <person name="Thomas B.C."/>
            <person name="Singh A."/>
            <person name="Wilkins M.J."/>
            <person name="Karaoz U."/>
            <person name="Brodie E.L."/>
            <person name="Williams K.H."/>
            <person name="Hubbard S.S."/>
            <person name="Banfield J.F."/>
        </authorList>
    </citation>
    <scope>NUCLEOTIDE SEQUENCE [LARGE SCALE GENOMIC DNA]</scope>
</reference>
<dbReference type="InterPro" id="IPR037121">
    <property type="entry name" value="Ribosomal_bL25_C"/>
</dbReference>
<proteinExistence type="inferred from homology"/>
<dbReference type="Proteomes" id="UP000177912">
    <property type="component" value="Unassembled WGS sequence"/>
</dbReference>
<comment type="function">
    <text evidence="5">This is one of the proteins that binds to the 5S RNA in the ribosome where it forms part of the central protuberance.</text>
</comment>
<gene>
    <name evidence="5" type="primary">rplY</name>
    <name evidence="5" type="synonym">ctc</name>
    <name evidence="9" type="ORF">A2826_00860</name>
</gene>
<evidence type="ECO:0000256" key="4">
    <source>
        <dbReference type="ARBA" id="ARBA00023274"/>
    </source>
</evidence>
<evidence type="ECO:0000256" key="2">
    <source>
        <dbReference type="ARBA" id="ARBA00022884"/>
    </source>
</evidence>
<dbReference type="Gene3D" id="2.170.120.20">
    <property type="entry name" value="Ribosomal protein L25, beta domain"/>
    <property type="match status" value="1"/>
</dbReference>
<comment type="caution">
    <text evidence="9">The sequence shown here is derived from an EMBL/GenBank/DDBJ whole genome shotgun (WGS) entry which is preliminary data.</text>
</comment>
<dbReference type="InterPro" id="IPR020056">
    <property type="entry name" value="Rbsml_bL25/Gln-tRNA_synth_N"/>
</dbReference>
<dbReference type="GO" id="GO:0003735">
    <property type="term" value="F:structural constituent of ribosome"/>
    <property type="evidence" value="ECO:0007669"/>
    <property type="project" value="InterPro"/>
</dbReference>
<organism evidence="9 10">
    <name type="scientific">Candidatus Doudnabacteria bacterium RIFCSPHIGHO2_01_FULL_43_23</name>
    <dbReference type="NCBI Taxonomy" id="1817822"/>
    <lineage>
        <taxon>Bacteria</taxon>
        <taxon>Candidatus Doudnaibacteriota</taxon>
    </lineage>
</organism>
<dbReference type="NCBIfam" id="TIGR00731">
    <property type="entry name" value="bL25_bact_ctc"/>
    <property type="match status" value="1"/>
</dbReference>
<dbReference type="PANTHER" id="PTHR33284">
    <property type="entry name" value="RIBOSOMAL PROTEIN L25/GLN-TRNA SYNTHETASE, ANTI-CODON-BINDING DOMAIN-CONTAINING PROTEIN"/>
    <property type="match status" value="1"/>
</dbReference>
<keyword evidence="4 5" id="KW-0687">Ribonucleoprotein</keyword>
<feature type="compositionally biased region" description="Basic and acidic residues" evidence="6">
    <location>
        <begin position="212"/>
        <end position="247"/>
    </location>
</feature>